<reference evidence="2" key="1">
    <citation type="submission" date="2023-06" db="EMBL/GenBank/DDBJ databases">
        <title>Genomic analysis of the entomopathogenic nematode Steinernema hermaphroditum.</title>
        <authorList>
            <person name="Schwarz E.M."/>
            <person name="Heppert J.K."/>
            <person name="Baniya A."/>
            <person name="Schwartz H.T."/>
            <person name="Tan C.-H."/>
            <person name="Antoshechkin I."/>
            <person name="Sternberg P.W."/>
            <person name="Goodrich-Blair H."/>
            <person name="Dillman A.R."/>
        </authorList>
    </citation>
    <scope>NUCLEOTIDE SEQUENCE</scope>
    <source>
        <strain evidence="2">PS9179</strain>
        <tissue evidence="2">Whole animal</tissue>
    </source>
</reference>
<comment type="caution">
    <text evidence="2">The sequence shown here is derived from an EMBL/GenBank/DDBJ whole genome shotgun (WGS) entry which is preliminary data.</text>
</comment>
<gene>
    <name evidence="2" type="ORF">QR680_003709</name>
</gene>
<dbReference type="PANTHER" id="PTHR22718:SF11">
    <property type="entry name" value="7TM GPCR SERPENTINE RECEPTOR CLASS X (SRX) DOMAIN-CONTAINING PROTEIN"/>
    <property type="match status" value="1"/>
</dbReference>
<evidence type="ECO:0000256" key="1">
    <source>
        <dbReference type="SAM" id="Phobius"/>
    </source>
</evidence>
<dbReference type="EMBL" id="JAUCMV010000003">
    <property type="protein sequence ID" value="KAK0407993.1"/>
    <property type="molecule type" value="Genomic_DNA"/>
</dbReference>
<keyword evidence="1" id="KW-0812">Transmembrane</keyword>
<feature type="transmembrane region" description="Helical" evidence="1">
    <location>
        <begin position="205"/>
        <end position="224"/>
    </location>
</feature>
<name>A0AA39HLA6_9BILA</name>
<feature type="transmembrane region" description="Helical" evidence="1">
    <location>
        <begin position="79"/>
        <end position="100"/>
    </location>
</feature>
<dbReference type="Gene3D" id="1.20.1070.10">
    <property type="entry name" value="Rhodopsin 7-helix transmembrane proteins"/>
    <property type="match status" value="1"/>
</dbReference>
<dbReference type="AlphaFoldDB" id="A0AA39HLA6"/>
<feature type="transmembrane region" description="Helical" evidence="1">
    <location>
        <begin position="44"/>
        <end position="67"/>
    </location>
</feature>
<feature type="transmembrane region" description="Helical" evidence="1">
    <location>
        <begin position="159"/>
        <end position="184"/>
    </location>
</feature>
<dbReference type="Pfam" id="PF10321">
    <property type="entry name" value="7TM_GPCR_Srt"/>
    <property type="match status" value="1"/>
</dbReference>
<feature type="transmembrane region" description="Helical" evidence="1">
    <location>
        <begin position="6"/>
        <end position="32"/>
    </location>
</feature>
<organism evidence="2 3">
    <name type="scientific">Steinernema hermaphroditum</name>
    <dbReference type="NCBI Taxonomy" id="289476"/>
    <lineage>
        <taxon>Eukaryota</taxon>
        <taxon>Metazoa</taxon>
        <taxon>Ecdysozoa</taxon>
        <taxon>Nematoda</taxon>
        <taxon>Chromadorea</taxon>
        <taxon>Rhabditida</taxon>
        <taxon>Tylenchina</taxon>
        <taxon>Panagrolaimomorpha</taxon>
        <taxon>Strongyloidoidea</taxon>
        <taxon>Steinernematidae</taxon>
        <taxon>Steinernema</taxon>
    </lineage>
</organism>
<protein>
    <submittedName>
        <fullName evidence="2">Uncharacterized protein</fullName>
    </submittedName>
</protein>
<accession>A0AA39HLA6</accession>
<sequence length="287" mass="32445">MERLFFVIIGTFYFLLALLLFGLNGLVFLTLIIHKEFKTKTYRIIANLCVACMMQLFVFAIGGIMTICRSVFNHYLDRVLGVIIQSSWLLYVGITLTLAIDRLLIFVCSKNYSVITTTFLTLSWLLWLLNAIGMCFPGHGATYSRDKVLWTYADNKGAAVFIAIEPYCEIGIFCAVFVIYLIAFGYLVKVKLSSTHDIGSIKTELRIFVVAVISFTYEASYIAYSYWAPGNPSRHVPSEVVLNFVWMLECGMFASLTVIMSGSLRRGMKKMVCRKNTISSVHAIHTQ</sequence>
<dbReference type="SUPFAM" id="SSF81321">
    <property type="entry name" value="Family A G protein-coupled receptor-like"/>
    <property type="match status" value="1"/>
</dbReference>
<keyword evidence="1" id="KW-0472">Membrane</keyword>
<keyword evidence="1" id="KW-1133">Transmembrane helix</keyword>
<evidence type="ECO:0000313" key="3">
    <source>
        <dbReference type="Proteomes" id="UP001175271"/>
    </source>
</evidence>
<feature type="transmembrane region" description="Helical" evidence="1">
    <location>
        <begin position="244"/>
        <end position="264"/>
    </location>
</feature>
<keyword evidence="3" id="KW-1185">Reference proteome</keyword>
<feature type="transmembrane region" description="Helical" evidence="1">
    <location>
        <begin position="112"/>
        <end position="139"/>
    </location>
</feature>
<evidence type="ECO:0000313" key="2">
    <source>
        <dbReference type="EMBL" id="KAK0407993.1"/>
    </source>
</evidence>
<dbReference type="InterPro" id="IPR019425">
    <property type="entry name" value="7TM_GPCR_serpentine_rcpt_Srt"/>
</dbReference>
<dbReference type="PANTHER" id="PTHR22718">
    <property type="entry name" value="SERPENTINE RECEPTOR, CLASS X"/>
    <property type="match status" value="1"/>
</dbReference>
<dbReference type="Proteomes" id="UP001175271">
    <property type="component" value="Unassembled WGS sequence"/>
</dbReference>
<proteinExistence type="predicted"/>